<reference evidence="3 4" key="1">
    <citation type="submission" date="2024-06" db="EMBL/GenBank/DDBJ databases">
        <title>Genomic Encyclopedia of Type Strains, Phase IV (KMG-IV): sequencing the most valuable type-strain genomes for metagenomic binning, comparative biology and taxonomic classification.</title>
        <authorList>
            <person name="Goeker M."/>
        </authorList>
    </citation>
    <scope>NUCLEOTIDE SEQUENCE [LARGE SCALE GENOMIC DNA]</scope>
    <source>
        <strain evidence="3 4">DSM 29846</strain>
    </source>
</reference>
<feature type="chain" id="PRO_5045689338" evidence="1">
    <location>
        <begin position="24"/>
        <end position="312"/>
    </location>
</feature>
<organism evidence="3 4">
    <name type="scientific">Mesorhizobium shonense</name>
    <dbReference type="NCBI Taxonomy" id="1209948"/>
    <lineage>
        <taxon>Bacteria</taxon>
        <taxon>Pseudomonadati</taxon>
        <taxon>Pseudomonadota</taxon>
        <taxon>Alphaproteobacteria</taxon>
        <taxon>Hyphomicrobiales</taxon>
        <taxon>Phyllobacteriaceae</taxon>
        <taxon>Mesorhizobium</taxon>
    </lineage>
</organism>
<comment type="caution">
    <text evidence="3">The sequence shown here is derived from an EMBL/GenBank/DDBJ whole genome shotgun (WGS) entry which is preliminary data.</text>
</comment>
<feature type="signal peptide" evidence="1">
    <location>
        <begin position="1"/>
        <end position="23"/>
    </location>
</feature>
<proteinExistence type="predicted"/>
<feature type="domain" description="ABC-type glycine betaine transport system substrate-binding" evidence="2">
    <location>
        <begin position="30"/>
        <end position="280"/>
    </location>
</feature>
<dbReference type="EMBL" id="JBEPLM010000009">
    <property type="protein sequence ID" value="MET3595127.1"/>
    <property type="molecule type" value="Genomic_DNA"/>
</dbReference>
<sequence length="312" mass="34294">MKAFALYASAALTIFMAAAPAHADPESCRKVKFSDLSWTDLSLTNATASVILTALGYEPEQTILGLPVTFESLKNKDIDVFLGNWLPVQEQEFKSYVNNGDVDVITTNLTGAKFTLAVPTYVAKAGVTSYDDLSKFSDKFNSTIYGIEAGSNQPLLDMISAGRHGLKDWNVVESSEAAMLTQVDKMTKGKEWIVFLAWAPHPMNLNFDLTYLSGGDKEYGPNFGGATVRTLTRKGYRQECPNVTKFLENLHFDIDYENVGMNEIMTNSVEPIDAARKLIKQHPDMLTAWLDGVKTFDGKDGYAAAKAAVLTN</sequence>
<accession>A0ABV2HYG5</accession>
<dbReference type="SUPFAM" id="SSF53850">
    <property type="entry name" value="Periplasmic binding protein-like II"/>
    <property type="match status" value="1"/>
</dbReference>
<keyword evidence="4" id="KW-1185">Reference proteome</keyword>
<dbReference type="Gene3D" id="3.40.190.100">
    <property type="entry name" value="Glycine betaine-binding periplasmic protein, domain 2"/>
    <property type="match status" value="1"/>
</dbReference>
<dbReference type="InterPro" id="IPR007210">
    <property type="entry name" value="ABC_Gly_betaine_transp_sub-bd"/>
</dbReference>
<dbReference type="InterPro" id="IPR017783">
    <property type="entry name" value="ABC_choline_sub-bd"/>
</dbReference>
<evidence type="ECO:0000313" key="4">
    <source>
        <dbReference type="Proteomes" id="UP001549036"/>
    </source>
</evidence>
<keyword evidence="1" id="KW-0732">Signal</keyword>
<gene>
    <name evidence="3" type="ORF">ABID26_004539</name>
</gene>
<dbReference type="Gene3D" id="3.40.190.10">
    <property type="entry name" value="Periplasmic binding protein-like II"/>
    <property type="match status" value="1"/>
</dbReference>
<dbReference type="CDD" id="cd13640">
    <property type="entry name" value="PBP2_ChoX"/>
    <property type="match status" value="1"/>
</dbReference>
<evidence type="ECO:0000313" key="3">
    <source>
        <dbReference type="EMBL" id="MET3595127.1"/>
    </source>
</evidence>
<protein>
    <submittedName>
        <fullName evidence="3">Glycine betaine/proline transport system substrate-binding protein</fullName>
    </submittedName>
</protein>
<evidence type="ECO:0000259" key="2">
    <source>
        <dbReference type="Pfam" id="PF04069"/>
    </source>
</evidence>
<name>A0ABV2HYG5_9HYPH</name>
<dbReference type="Pfam" id="PF04069">
    <property type="entry name" value="OpuAC"/>
    <property type="match status" value="1"/>
</dbReference>
<evidence type="ECO:0000256" key="1">
    <source>
        <dbReference type="SAM" id="SignalP"/>
    </source>
</evidence>
<dbReference type="RefSeq" id="WP_354416454.1">
    <property type="nucleotide sequence ID" value="NZ_JBEPLM010000009.1"/>
</dbReference>
<dbReference type="NCBIfam" id="TIGR03414">
    <property type="entry name" value="ABC_choline_bnd"/>
    <property type="match status" value="1"/>
</dbReference>
<dbReference type="Proteomes" id="UP001549036">
    <property type="component" value="Unassembled WGS sequence"/>
</dbReference>